<sequence length="264" mass="30591">MKTLFKIALLSAFILYLPAQSNAWGLIGHRVVGEVAEQHISSKTKKKIKKILGHETIAMSSTWMDFIKSNPHYRYMNNWHFVNLPGGLNYEQAKAALEQDTIANAFNKIRFVTAELKKKDLPMEEKQLYLRILIHLVGDIHQPMHCGRAADKGGNDIKVKWFNRPDNLHSIWDSNIIEYQQLSYTEYTNAVNSAKSQEIRKWQSDDLTTWVYESYQKSEELYKAAEESTDYSYRYNYDWIDTTNQQLVKGGVRLAGLLNEIFGS</sequence>
<accession>A0A2T0U7P2</accession>
<dbReference type="InterPro" id="IPR003154">
    <property type="entry name" value="S1/P1nuclease"/>
</dbReference>
<dbReference type="SUPFAM" id="SSF48537">
    <property type="entry name" value="Phospholipase C/P1 nuclease"/>
    <property type="match status" value="1"/>
</dbReference>
<evidence type="ECO:0000256" key="1">
    <source>
        <dbReference type="ARBA" id="ARBA00022722"/>
    </source>
</evidence>
<reference evidence="8 9" key="1">
    <citation type="submission" date="2018-03" db="EMBL/GenBank/DDBJ databases">
        <title>Genomic Encyclopedia of Type Strains, Phase III (KMG-III): the genomes of soil and plant-associated and newly described type strains.</title>
        <authorList>
            <person name="Whitman W."/>
        </authorList>
    </citation>
    <scope>NUCLEOTIDE SEQUENCE [LARGE SCALE GENOMIC DNA]</scope>
    <source>
        <strain evidence="8 9">CGMCC 1.9313</strain>
    </source>
</reference>
<comment type="caution">
    <text evidence="8">The sequence shown here is derived from an EMBL/GenBank/DDBJ whole genome shotgun (WGS) entry which is preliminary data.</text>
</comment>
<evidence type="ECO:0000256" key="7">
    <source>
        <dbReference type="SAM" id="SignalP"/>
    </source>
</evidence>
<keyword evidence="3" id="KW-0255">Endonuclease</keyword>
<dbReference type="PANTHER" id="PTHR33146:SF26">
    <property type="entry name" value="ENDONUCLEASE 4"/>
    <property type="match status" value="1"/>
</dbReference>
<dbReference type="InterPro" id="IPR008947">
    <property type="entry name" value="PLipase_C/P1_nuclease_dom_sf"/>
</dbReference>
<name>A0A2T0U7P2_9SPHI</name>
<dbReference type="Proteomes" id="UP000238034">
    <property type="component" value="Unassembled WGS sequence"/>
</dbReference>
<dbReference type="EMBL" id="PVTH01000003">
    <property type="protein sequence ID" value="PRY53935.1"/>
    <property type="molecule type" value="Genomic_DNA"/>
</dbReference>
<keyword evidence="4" id="KW-0378">Hydrolase</keyword>
<proteinExistence type="predicted"/>
<dbReference type="GO" id="GO:0016788">
    <property type="term" value="F:hydrolase activity, acting on ester bonds"/>
    <property type="evidence" value="ECO:0007669"/>
    <property type="project" value="InterPro"/>
</dbReference>
<dbReference type="GO" id="GO:0006308">
    <property type="term" value="P:DNA catabolic process"/>
    <property type="evidence" value="ECO:0007669"/>
    <property type="project" value="InterPro"/>
</dbReference>
<organism evidence="8 9">
    <name type="scientific">Arcticibacter pallidicorallinus</name>
    <dbReference type="NCBI Taxonomy" id="1259464"/>
    <lineage>
        <taxon>Bacteria</taxon>
        <taxon>Pseudomonadati</taxon>
        <taxon>Bacteroidota</taxon>
        <taxon>Sphingobacteriia</taxon>
        <taxon>Sphingobacteriales</taxon>
        <taxon>Sphingobacteriaceae</taxon>
        <taxon>Arcticibacter</taxon>
    </lineage>
</organism>
<protein>
    <submittedName>
        <fullName evidence="8">S1/P1 nuclease</fullName>
    </submittedName>
</protein>
<keyword evidence="1" id="KW-0540">Nuclease</keyword>
<keyword evidence="2" id="KW-0479">Metal-binding</keyword>
<gene>
    <name evidence="8" type="ORF">B0I27_103408</name>
</gene>
<evidence type="ECO:0000313" key="8">
    <source>
        <dbReference type="EMBL" id="PRY53935.1"/>
    </source>
</evidence>
<evidence type="ECO:0000256" key="3">
    <source>
        <dbReference type="ARBA" id="ARBA00022759"/>
    </source>
</evidence>
<evidence type="ECO:0000313" key="9">
    <source>
        <dbReference type="Proteomes" id="UP000238034"/>
    </source>
</evidence>
<feature type="signal peptide" evidence="7">
    <location>
        <begin position="1"/>
        <end position="23"/>
    </location>
</feature>
<dbReference type="GO" id="GO:0003676">
    <property type="term" value="F:nucleic acid binding"/>
    <property type="evidence" value="ECO:0007669"/>
    <property type="project" value="InterPro"/>
</dbReference>
<keyword evidence="6" id="KW-0325">Glycoprotein</keyword>
<dbReference type="RefSeq" id="WP_106292509.1">
    <property type="nucleotide sequence ID" value="NZ_PVTH01000003.1"/>
</dbReference>
<evidence type="ECO:0000256" key="6">
    <source>
        <dbReference type="ARBA" id="ARBA00023180"/>
    </source>
</evidence>
<dbReference type="GO" id="GO:0046872">
    <property type="term" value="F:metal ion binding"/>
    <property type="evidence" value="ECO:0007669"/>
    <property type="project" value="UniProtKB-KW"/>
</dbReference>
<dbReference type="GO" id="GO:0004519">
    <property type="term" value="F:endonuclease activity"/>
    <property type="evidence" value="ECO:0007669"/>
    <property type="project" value="UniProtKB-KW"/>
</dbReference>
<evidence type="ECO:0000256" key="5">
    <source>
        <dbReference type="ARBA" id="ARBA00023157"/>
    </source>
</evidence>
<dbReference type="PANTHER" id="PTHR33146">
    <property type="entry name" value="ENDONUCLEASE 4"/>
    <property type="match status" value="1"/>
</dbReference>
<dbReference type="CDD" id="cd11010">
    <property type="entry name" value="S1-P1_nuclease"/>
    <property type="match status" value="1"/>
</dbReference>
<keyword evidence="5" id="KW-1015">Disulfide bond</keyword>
<dbReference type="Pfam" id="PF02265">
    <property type="entry name" value="S1-P1_nuclease"/>
    <property type="match status" value="1"/>
</dbReference>
<dbReference type="AlphaFoldDB" id="A0A2T0U7P2"/>
<dbReference type="OrthoDB" id="267579at2"/>
<keyword evidence="9" id="KW-1185">Reference proteome</keyword>
<keyword evidence="7" id="KW-0732">Signal</keyword>
<dbReference type="Gene3D" id="1.10.575.10">
    <property type="entry name" value="P1 Nuclease"/>
    <property type="match status" value="1"/>
</dbReference>
<feature type="chain" id="PRO_5015468596" evidence="7">
    <location>
        <begin position="24"/>
        <end position="264"/>
    </location>
</feature>
<evidence type="ECO:0000256" key="4">
    <source>
        <dbReference type="ARBA" id="ARBA00022801"/>
    </source>
</evidence>
<evidence type="ECO:0000256" key="2">
    <source>
        <dbReference type="ARBA" id="ARBA00022723"/>
    </source>
</evidence>